<proteinExistence type="predicted"/>
<feature type="compositionally biased region" description="Polar residues" evidence="1">
    <location>
        <begin position="83"/>
        <end position="94"/>
    </location>
</feature>
<name>A0A8D8EYJ4_CULPI</name>
<organism evidence="2">
    <name type="scientific">Culex pipiens</name>
    <name type="common">House mosquito</name>
    <dbReference type="NCBI Taxonomy" id="7175"/>
    <lineage>
        <taxon>Eukaryota</taxon>
        <taxon>Metazoa</taxon>
        <taxon>Ecdysozoa</taxon>
        <taxon>Arthropoda</taxon>
        <taxon>Hexapoda</taxon>
        <taxon>Insecta</taxon>
        <taxon>Pterygota</taxon>
        <taxon>Neoptera</taxon>
        <taxon>Endopterygota</taxon>
        <taxon>Diptera</taxon>
        <taxon>Nematocera</taxon>
        <taxon>Culicoidea</taxon>
        <taxon>Culicidae</taxon>
        <taxon>Culicinae</taxon>
        <taxon>Culicini</taxon>
        <taxon>Culex</taxon>
        <taxon>Culex</taxon>
    </lineage>
</organism>
<reference evidence="2" key="1">
    <citation type="submission" date="2021-05" db="EMBL/GenBank/DDBJ databases">
        <authorList>
            <person name="Alioto T."/>
            <person name="Alioto T."/>
            <person name="Gomez Garrido J."/>
        </authorList>
    </citation>
    <scope>NUCLEOTIDE SEQUENCE</scope>
</reference>
<evidence type="ECO:0000313" key="2">
    <source>
        <dbReference type="EMBL" id="CAG6452712.1"/>
    </source>
</evidence>
<feature type="compositionally biased region" description="Basic and acidic residues" evidence="1">
    <location>
        <begin position="51"/>
        <end position="60"/>
    </location>
</feature>
<dbReference type="EMBL" id="HBUE01021255">
    <property type="protein sequence ID" value="CAG6452724.1"/>
    <property type="molecule type" value="Transcribed_RNA"/>
</dbReference>
<sequence>MEYPEERALMVFRAETVKTAHRGSTVKMDWMESMEPQAPLDHQDLLVSRDQEDSMGHEENLVDQASMAPPERQESTHGKLKSTILSPTSSSFHPQSRGLVHRKRFVQSWYTRALT</sequence>
<evidence type="ECO:0000256" key="1">
    <source>
        <dbReference type="SAM" id="MobiDB-lite"/>
    </source>
</evidence>
<accession>A0A8D8EYJ4</accession>
<dbReference type="EMBL" id="HBUE01021258">
    <property type="protein sequence ID" value="CAG6452727.1"/>
    <property type="molecule type" value="Transcribed_RNA"/>
</dbReference>
<feature type="region of interest" description="Disordered" evidence="1">
    <location>
        <begin position="51"/>
        <end position="97"/>
    </location>
</feature>
<dbReference type="EMBL" id="HBUE01021246">
    <property type="protein sequence ID" value="CAG6452712.1"/>
    <property type="molecule type" value="Transcribed_RNA"/>
</dbReference>
<protein>
    <submittedName>
        <fullName evidence="2">(northern house mosquito) hypothetical protein</fullName>
    </submittedName>
</protein>
<dbReference type="AlphaFoldDB" id="A0A8D8EYJ4"/>
<dbReference type="EMBL" id="HBUE01021249">
    <property type="protein sequence ID" value="CAG6452716.1"/>
    <property type="molecule type" value="Transcribed_RNA"/>
</dbReference>